<gene>
    <name evidence="1" type="ORF">JT362_26705</name>
</gene>
<proteinExistence type="predicted"/>
<evidence type="ECO:0000313" key="2">
    <source>
        <dbReference type="Proteomes" id="UP001156441"/>
    </source>
</evidence>
<evidence type="ECO:0000313" key="1">
    <source>
        <dbReference type="EMBL" id="MCT2586718.1"/>
    </source>
</evidence>
<name>A0ABT2JFR4_9PSEU</name>
<dbReference type="RefSeq" id="WP_260194574.1">
    <property type="nucleotide sequence ID" value="NZ_JAFFZE010000021.1"/>
</dbReference>
<sequence length="321" mass="35392">MTESPEQRLYEAATRWDADWGHQADLIDAACAALVDGVDSPTLRELAGASARDYRWDVQELVARTFEELDIPAPGTLPNGSVVTAGGGIARRSGVSALRLSVAPAGDPVRGFQVLAHVDGVEPTSVGAAGLGMDPYDLLVPTNRLAAPTEPHTVPFARCVCGDHGCGGTEVTITRDGDRVHWDWSYEVPMDRGVTFPAVDYDREVARVAADHTWETPERTAGRLVLTGLDHDHLLASDLHPTWVANDHRDPTTFRVALRLGYEYQIFVDTPWRRRTPEQLATAICRDLSRPPGDWTATWLARRPTVTTPPPIAGRRWRRRR</sequence>
<reference evidence="1 2" key="1">
    <citation type="submission" date="2021-02" db="EMBL/GenBank/DDBJ databases">
        <title>Actinophytocola xerophila sp. nov., isolated from soil of cotton cropping field.</title>
        <authorList>
            <person name="Huang R."/>
            <person name="Chen X."/>
            <person name="Ge X."/>
            <person name="Liu W."/>
        </authorList>
    </citation>
    <scope>NUCLEOTIDE SEQUENCE [LARGE SCALE GENOMIC DNA]</scope>
    <source>
        <strain evidence="1 2">S1-96</strain>
    </source>
</reference>
<accession>A0ABT2JFR4</accession>
<keyword evidence="2" id="KW-1185">Reference proteome</keyword>
<comment type="caution">
    <text evidence="1">The sequence shown here is derived from an EMBL/GenBank/DDBJ whole genome shotgun (WGS) entry which is preliminary data.</text>
</comment>
<dbReference type="Proteomes" id="UP001156441">
    <property type="component" value="Unassembled WGS sequence"/>
</dbReference>
<protein>
    <submittedName>
        <fullName evidence="1">Uncharacterized protein</fullName>
    </submittedName>
</protein>
<organism evidence="1 2">
    <name type="scientific">Actinophytocola gossypii</name>
    <dbReference type="NCBI Taxonomy" id="2812003"/>
    <lineage>
        <taxon>Bacteria</taxon>
        <taxon>Bacillati</taxon>
        <taxon>Actinomycetota</taxon>
        <taxon>Actinomycetes</taxon>
        <taxon>Pseudonocardiales</taxon>
        <taxon>Pseudonocardiaceae</taxon>
    </lineage>
</organism>
<dbReference type="EMBL" id="JAFFZE010000021">
    <property type="protein sequence ID" value="MCT2586718.1"/>
    <property type="molecule type" value="Genomic_DNA"/>
</dbReference>